<dbReference type="InterPro" id="IPR001387">
    <property type="entry name" value="Cro/C1-type_HTH"/>
</dbReference>
<keyword evidence="1" id="KW-0808">Transferase</keyword>
<sequence>MVSDLDPAGARCSAEYVLCLRRRREAAGLTYRQLARRARATRESLPPSTVATMLHRNTLPSRDLVAAYIRACGGDDGEVATWLDARSRLAMAAVPAPFVDGSRAAGGAPARSRGPVREADAGGSTVDGTAVRPATGGDVTRLLALRRRLEAQPDPGGPGFHVVADPGGDEPLAGYARVEVDPHWLTGRLVLGVDARWRGRGIGTRLARAAVDECRRRGLRRVELTAATHHQAAVRLLLACGFQIEGLRRASLVVDGRDVDEYYLGLLLA</sequence>
<comment type="caution">
    <text evidence="5">The sequence shown here is derived from an EMBL/GenBank/DDBJ whole genome shotgun (WGS) entry which is preliminary data.</text>
</comment>
<dbReference type="SUPFAM" id="SSF55729">
    <property type="entry name" value="Acyl-CoA N-acyltransferases (Nat)"/>
    <property type="match status" value="1"/>
</dbReference>
<gene>
    <name evidence="5" type="ORF">Phou_084390</name>
</gene>
<keyword evidence="6" id="KW-1185">Reference proteome</keyword>
<feature type="region of interest" description="Disordered" evidence="3">
    <location>
        <begin position="102"/>
        <end position="134"/>
    </location>
</feature>
<evidence type="ECO:0000256" key="3">
    <source>
        <dbReference type="SAM" id="MobiDB-lite"/>
    </source>
</evidence>
<evidence type="ECO:0000313" key="5">
    <source>
        <dbReference type="EMBL" id="GFJ84259.1"/>
    </source>
</evidence>
<dbReference type="SMART" id="SM00530">
    <property type="entry name" value="HTH_XRE"/>
    <property type="match status" value="1"/>
</dbReference>
<reference evidence="5 6" key="1">
    <citation type="submission" date="2020-03" db="EMBL/GenBank/DDBJ databases">
        <title>Whole genome shotgun sequence of Phytohabitans houttuyneae NBRC 108639.</title>
        <authorList>
            <person name="Komaki H."/>
            <person name="Tamura T."/>
        </authorList>
    </citation>
    <scope>NUCLEOTIDE SEQUENCE [LARGE SCALE GENOMIC DNA]</scope>
    <source>
        <strain evidence="5 6">NBRC 108639</strain>
    </source>
</reference>
<evidence type="ECO:0000313" key="6">
    <source>
        <dbReference type="Proteomes" id="UP000482800"/>
    </source>
</evidence>
<dbReference type="GO" id="GO:0016747">
    <property type="term" value="F:acyltransferase activity, transferring groups other than amino-acyl groups"/>
    <property type="evidence" value="ECO:0007669"/>
    <property type="project" value="InterPro"/>
</dbReference>
<dbReference type="Pfam" id="PF13560">
    <property type="entry name" value="HTH_31"/>
    <property type="match status" value="1"/>
</dbReference>
<dbReference type="InterPro" id="IPR000182">
    <property type="entry name" value="GNAT_dom"/>
</dbReference>
<keyword evidence="2" id="KW-0012">Acyltransferase</keyword>
<feature type="compositionally biased region" description="Low complexity" evidence="3">
    <location>
        <begin position="102"/>
        <end position="113"/>
    </location>
</feature>
<dbReference type="PROSITE" id="PS51186">
    <property type="entry name" value="GNAT"/>
    <property type="match status" value="1"/>
</dbReference>
<dbReference type="InterPro" id="IPR016181">
    <property type="entry name" value="Acyl_CoA_acyltransferase"/>
</dbReference>
<evidence type="ECO:0000256" key="1">
    <source>
        <dbReference type="ARBA" id="ARBA00022679"/>
    </source>
</evidence>
<evidence type="ECO:0000256" key="2">
    <source>
        <dbReference type="ARBA" id="ARBA00023315"/>
    </source>
</evidence>
<dbReference type="AlphaFoldDB" id="A0A6V8KPV6"/>
<dbReference type="InterPro" id="IPR050832">
    <property type="entry name" value="Bact_Acetyltransf"/>
</dbReference>
<accession>A0A6V8KPV6</accession>
<dbReference type="CDD" id="cd04301">
    <property type="entry name" value="NAT_SF"/>
    <property type="match status" value="1"/>
</dbReference>
<dbReference type="RefSeq" id="WP_173067835.1">
    <property type="nucleotide sequence ID" value="NZ_BAABGO010000013.1"/>
</dbReference>
<protein>
    <recommendedName>
        <fullName evidence="4">N-acetyltransferase domain-containing protein</fullName>
    </recommendedName>
</protein>
<dbReference type="PANTHER" id="PTHR43877:SF1">
    <property type="entry name" value="ACETYLTRANSFERASE"/>
    <property type="match status" value="1"/>
</dbReference>
<dbReference type="Pfam" id="PF00583">
    <property type="entry name" value="Acetyltransf_1"/>
    <property type="match status" value="1"/>
</dbReference>
<name>A0A6V8KPV6_9ACTN</name>
<dbReference type="PANTHER" id="PTHR43877">
    <property type="entry name" value="AMINOALKYLPHOSPHONATE N-ACETYLTRANSFERASE-RELATED-RELATED"/>
    <property type="match status" value="1"/>
</dbReference>
<dbReference type="Proteomes" id="UP000482800">
    <property type="component" value="Unassembled WGS sequence"/>
</dbReference>
<organism evidence="5 6">
    <name type="scientific">Phytohabitans houttuyneae</name>
    <dbReference type="NCBI Taxonomy" id="1076126"/>
    <lineage>
        <taxon>Bacteria</taxon>
        <taxon>Bacillati</taxon>
        <taxon>Actinomycetota</taxon>
        <taxon>Actinomycetes</taxon>
        <taxon>Micromonosporales</taxon>
        <taxon>Micromonosporaceae</taxon>
    </lineage>
</organism>
<evidence type="ECO:0000259" key="4">
    <source>
        <dbReference type="PROSITE" id="PS51186"/>
    </source>
</evidence>
<feature type="domain" description="N-acetyltransferase" evidence="4">
    <location>
        <begin position="129"/>
        <end position="269"/>
    </location>
</feature>
<reference evidence="5 6" key="2">
    <citation type="submission" date="2020-03" db="EMBL/GenBank/DDBJ databases">
        <authorList>
            <person name="Ichikawa N."/>
            <person name="Kimura A."/>
            <person name="Kitahashi Y."/>
            <person name="Uohara A."/>
        </authorList>
    </citation>
    <scope>NUCLEOTIDE SEQUENCE [LARGE SCALE GENOMIC DNA]</scope>
    <source>
        <strain evidence="5 6">NBRC 108639</strain>
    </source>
</reference>
<dbReference type="Gene3D" id="3.40.630.30">
    <property type="match status" value="1"/>
</dbReference>
<dbReference type="CDD" id="cd00093">
    <property type="entry name" value="HTH_XRE"/>
    <property type="match status" value="1"/>
</dbReference>
<proteinExistence type="predicted"/>
<dbReference type="EMBL" id="BLPF01000003">
    <property type="protein sequence ID" value="GFJ84259.1"/>
    <property type="molecule type" value="Genomic_DNA"/>
</dbReference>